<evidence type="ECO:0000256" key="8">
    <source>
        <dbReference type="ARBA" id="ARBA00047851"/>
    </source>
</evidence>
<dbReference type="UniPathway" id="UPA00060">
    <property type="reaction ID" value="UER00141"/>
</dbReference>
<feature type="binding site" evidence="10">
    <location>
        <position position="420"/>
    </location>
    <ligand>
        <name>4-amino-2-methyl-5-(diphosphooxymethyl)pyrimidine</name>
        <dbReference type="ChEBI" id="CHEBI:57841"/>
    </ligand>
</feature>
<evidence type="ECO:0000256" key="7">
    <source>
        <dbReference type="ARBA" id="ARBA00047334"/>
    </source>
</evidence>
<evidence type="ECO:0000256" key="2">
    <source>
        <dbReference type="ARBA" id="ARBA00005165"/>
    </source>
</evidence>
<feature type="binding site" evidence="10">
    <location>
        <begin position="349"/>
        <end position="353"/>
    </location>
    <ligand>
        <name>4-amino-2-methyl-5-(diphosphooxymethyl)pyrimidine</name>
        <dbReference type="ChEBI" id="CHEBI:57841"/>
    </ligand>
</feature>
<evidence type="ECO:0000256" key="11">
    <source>
        <dbReference type="RuleBase" id="RU003826"/>
    </source>
</evidence>
<dbReference type="InterPro" id="IPR022998">
    <property type="entry name" value="ThiamineP_synth_TenI"/>
</dbReference>
<feature type="binding site" evidence="10">
    <location>
        <position position="478"/>
    </location>
    <ligand>
        <name>2-[(2R,5Z)-2-carboxy-4-methylthiazol-5(2H)-ylidene]ethyl phosphate</name>
        <dbReference type="ChEBI" id="CHEBI:62899"/>
    </ligand>
</feature>
<dbReference type="NCBIfam" id="NF002727">
    <property type="entry name" value="PRK02615.1"/>
    <property type="match status" value="1"/>
</dbReference>
<feature type="binding site" evidence="10">
    <location>
        <position position="449"/>
    </location>
    <ligand>
        <name>4-amino-2-methyl-5-(diphosphooxymethyl)pyrimidine</name>
        <dbReference type="ChEBI" id="CHEBI:57841"/>
    </ligand>
</feature>
<feature type="binding site" evidence="10">
    <location>
        <position position="381"/>
    </location>
    <ligand>
        <name>4-amino-2-methyl-5-(diphosphooxymethyl)pyrimidine</name>
        <dbReference type="ChEBI" id="CHEBI:57841"/>
    </ligand>
</feature>
<dbReference type="InterPro" id="IPR041397">
    <property type="entry name" value="ThiD2"/>
</dbReference>
<sequence>MQHLLTAGAQRALGLAELISGASEAEATDSRHLLAALAHEESRAAEILLAHQIAQAMILQEFELTLPGTEAESDLFATQVPLELSQAIQRFPALRDVLNQALEQASQTSLPVEIGSEHLLWGVLKTEGPHTQWLLSQGAISADSVEATFQSQNQHVAEPIDVDFAFRTVPATVSDQTNTFRTIDAAANRLREGLRVVEDFLRFTLDDAHLTRLLKSTRHQLTEALQFIGQESLIASRDTLQDVGTAISSTSEFDRPSLEHLVKANLKRVQEAARTLEEFGKLISVEAAAIFKQMRYALYTLEKSVLTCVSSQHRLEDCQLYLLASENLCHHGSGPAIRESLAAGVRIVQIREKELSDRRLLEHGRRVRKWTREAGAILIMNDRPDLAVAIDADGVHVGQDELPVREVRQIVGSRRFIGVSTHNIEQARQAVLDGADYLGVGPTFTTATKNFTEAEYAGLDFVKQVAAEITLPWFAIGGINADNLSAVLEAGATRVAVSSVICNHEHPGEMTRDLLEQFAR</sequence>
<dbReference type="GO" id="GO:0005737">
    <property type="term" value="C:cytoplasm"/>
    <property type="evidence" value="ECO:0007669"/>
    <property type="project" value="TreeGrafter"/>
</dbReference>
<keyword evidence="6 10" id="KW-0784">Thiamine biosynthesis</keyword>
<protein>
    <recommendedName>
        <fullName evidence="10">Thiamine-phosphate synthase</fullName>
        <shortName evidence="10">TP synthase</shortName>
        <shortName evidence="10">TPS</shortName>
        <ecNumber evidence="10">2.5.1.3</ecNumber>
    </recommendedName>
    <alternativeName>
        <fullName evidence="10">Thiamine-phosphate pyrophosphorylase</fullName>
        <shortName evidence="10">TMP pyrophosphorylase</shortName>
        <shortName evidence="10">TMP-PPase</shortName>
    </alternativeName>
</protein>
<keyword evidence="3 10" id="KW-0808">Transferase</keyword>
<dbReference type="Gene3D" id="3.20.20.70">
    <property type="entry name" value="Aldolase class I"/>
    <property type="match status" value="1"/>
</dbReference>
<evidence type="ECO:0000256" key="5">
    <source>
        <dbReference type="ARBA" id="ARBA00022842"/>
    </source>
</evidence>
<dbReference type="CDD" id="cd00564">
    <property type="entry name" value="TMP_TenI"/>
    <property type="match status" value="1"/>
</dbReference>
<proteinExistence type="inferred from homology"/>
<keyword evidence="14" id="KW-1185">Reference proteome</keyword>
<dbReference type="AlphaFoldDB" id="A0A517QFX9"/>
<dbReference type="InterPro" id="IPR036206">
    <property type="entry name" value="ThiamineP_synth_sf"/>
</dbReference>
<evidence type="ECO:0000256" key="10">
    <source>
        <dbReference type="HAMAP-Rule" id="MF_00097"/>
    </source>
</evidence>
<evidence type="ECO:0000256" key="3">
    <source>
        <dbReference type="ARBA" id="ARBA00022679"/>
    </source>
</evidence>
<name>A0A517QFX9_9PLAN</name>
<comment type="catalytic activity">
    <reaction evidence="8 10 11">
        <text>2-(2-carboxy-4-methylthiazol-5-yl)ethyl phosphate + 4-amino-2-methyl-5-(diphosphooxymethyl)pyrimidine + 2 H(+) = thiamine phosphate + CO2 + diphosphate</text>
        <dbReference type="Rhea" id="RHEA:47848"/>
        <dbReference type="ChEBI" id="CHEBI:15378"/>
        <dbReference type="ChEBI" id="CHEBI:16526"/>
        <dbReference type="ChEBI" id="CHEBI:33019"/>
        <dbReference type="ChEBI" id="CHEBI:37575"/>
        <dbReference type="ChEBI" id="CHEBI:57841"/>
        <dbReference type="ChEBI" id="CHEBI:62890"/>
        <dbReference type="EC" id="2.5.1.3"/>
    </reaction>
</comment>
<dbReference type="Pfam" id="PF02581">
    <property type="entry name" value="TMP-TENI"/>
    <property type="match status" value="1"/>
</dbReference>
<evidence type="ECO:0000313" key="14">
    <source>
        <dbReference type="Proteomes" id="UP000315647"/>
    </source>
</evidence>
<dbReference type="GO" id="GO:0000287">
    <property type="term" value="F:magnesium ion binding"/>
    <property type="evidence" value="ECO:0007669"/>
    <property type="project" value="UniProtKB-UniRule"/>
</dbReference>
<dbReference type="InterPro" id="IPR036628">
    <property type="entry name" value="Clp_N_dom_sf"/>
</dbReference>
<dbReference type="Gene3D" id="1.10.1780.10">
    <property type="entry name" value="Clp, N-terminal domain"/>
    <property type="match status" value="1"/>
</dbReference>
<dbReference type="InterPro" id="IPR013785">
    <property type="entry name" value="Aldolase_TIM"/>
</dbReference>
<dbReference type="PANTHER" id="PTHR20857">
    <property type="entry name" value="THIAMINE-PHOSPHATE PYROPHOSPHORYLASE"/>
    <property type="match status" value="1"/>
</dbReference>
<dbReference type="PANTHER" id="PTHR20857:SF15">
    <property type="entry name" value="THIAMINE-PHOSPHATE SYNTHASE"/>
    <property type="match status" value="1"/>
</dbReference>
<comment type="similarity">
    <text evidence="10 11">Belongs to the thiamine-phosphate synthase family.</text>
</comment>
<evidence type="ECO:0000256" key="1">
    <source>
        <dbReference type="ARBA" id="ARBA00003814"/>
    </source>
</evidence>
<accession>A0A518AFT2</accession>
<dbReference type="NCBIfam" id="TIGR00693">
    <property type="entry name" value="thiE"/>
    <property type="match status" value="1"/>
</dbReference>
<comment type="catalytic activity">
    <reaction evidence="7 10 11">
        <text>4-methyl-5-(2-phosphooxyethyl)-thiazole + 4-amino-2-methyl-5-(diphosphooxymethyl)pyrimidine + H(+) = thiamine phosphate + diphosphate</text>
        <dbReference type="Rhea" id="RHEA:22328"/>
        <dbReference type="ChEBI" id="CHEBI:15378"/>
        <dbReference type="ChEBI" id="CHEBI:33019"/>
        <dbReference type="ChEBI" id="CHEBI:37575"/>
        <dbReference type="ChEBI" id="CHEBI:57841"/>
        <dbReference type="ChEBI" id="CHEBI:58296"/>
        <dbReference type="EC" id="2.5.1.3"/>
    </reaction>
</comment>
<organism evidence="13 14">
    <name type="scientific">Gimesia panareensis</name>
    <dbReference type="NCBI Taxonomy" id="2527978"/>
    <lineage>
        <taxon>Bacteria</taxon>
        <taxon>Pseudomonadati</taxon>
        <taxon>Planctomycetota</taxon>
        <taxon>Planctomycetia</taxon>
        <taxon>Planctomycetales</taxon>
        <taxon>Planctomycetaceae</taxon>
        <taxon>Gimesia</taxon>
    </lineage>
</organism>
<keyword evidence="4 10" id="KW-0479">Metal-binding</keyword>
<evidence type="ECO:0000313" key="13">
    <source>
        <dbReference type="EMBL" id="QDT30524.1"/>
    </source>
</evidence>
<dbReference type="SUPFAM" id="SSF51391">
    <property type="entry name" value="Thiamin phosphate synthase"/>
    <property type="match status" value="1"/>
</dbReference>
<feature type="binding site" evidence="10">
    <location>
        <begin position="446"/>
        <end position="448"/>
    </location>
    <ligand>
        <name>2-[(2R,5Z)-2-carboxy-4-methylthiazol-5(2H)-ylidene]ethyl phosphate</name>
        <dbReference type="ChEBI" id="CHEBI:62899"/>
    </ligand>
</feature>
<dbReference type="Proteomes" id="UP000315647">
    <property type="component" value="Chromosome"/>
</dbReference>
<keyword evidence="5 10" id="KW-0460">Magnesium</keyword>
<comment type="pathway">
    <text evidence="2 10 12">Cofactor biosynthesis; thiamine diphosphate biosynthesis; thiamine phosphate from 4-amino-2-methyl-5-diphosphomethylpyrimidine and 4-methyl-5-(2-phosphoethyl)-thiazole: step 1/1.</text>
</comment>
<evidence type="ECO:0000256" key="9">
    <source>
        <dbReference type="ARBA" id="ARBA00047883"/>
    </source>
</evidence>
<dbReference type="GO" id="GO:0009229">
    <property type="term" value="P:thiamine diphosphate biosynthetic process"/>
    <property type="evidence" value="ECO:0007669"/>
    <property type="project" value="UniProtKB-UniRule"/>
</dbReference>
<dbReference type="Pfam" id="PF17792">
    <property type="entry name" value="ThiD2"/>
    <property type="match status" value="1"/>
</dbReference>
<comment type="cofactor">
    <cofactor evidence="10">
        <name>Mg(2+)</name>
        <dbReference type="ChEBI" id="CHEBI:18420"/>
    </cofactor>
    <text evidence="10">Binds 1 Mg(2+) ion per subunit.</text>
</comment>
<dbReference type="GO" id="GO:0004789">
    <property type="term" value="F:thiamine-phosphate diphosphorylase activity"/>
    <property type="evidence" value="ECO:0007669"/>
    <property type="project" value="UniProtKB-UniRule"/>
</dbReference>
<reference evidence="13 14" key="1">
    <citation type="submission" date="2019-03" db="EMBL/GenBank/DDBJ databases">
        <title>Deep-cultivation of Planctomycetes and their phenomic and genomic characterization uncovers novel biology.</title>
        <authorList>
            <person name="Wiegand S."/>
            <person name="Jogler M."/>
            <person name="Boedeker C."/>
            <person name="Pinto D."/>
            <person name="Vollmers J."/>
            <person name="Rivas-Marin E."/>
            <person name="Kohn T."/>
            <person name="Peeters S.H."/>
            <person name="Heuer A."/>
            <person name="Rast P."/>
            <person name="Oberbeckmann S."/>
            <person name="Bunk B."/>
            <person name="Jeske O."/>
            <person name="Meyerdierks A."/>
            <person name="Storesund J.E."/>
            <person name="Kallscheuer N."/>
            <person name="Luecker S."/>
            <person name="Lage O.M."/>
            <person name="Pohl T."/>
            <person name="Merkel B.J."/>
            <person name="Hornburger P."/>
            <person name="Mueller R.-W."/>
            <person name="Bruemmer F."/>
            <person name="Labrenz M."/>
            <person name="Spormann A.M."/>
            <person name="Op den Camp H."/>
            <person name="Overmann J."/>
            <person name="Amann R."/>
            <person name="Jetten M.S.M."/>
            <person name="Mascher T."/>
            <person name="Medema M.H."/>
            <person name="Devos D.P."/>
            <person name="Kaster A.-K."/>
            <person name="Ovreas L."/>
            <person name="Rohde M."/>
            <person name="Galperin M.Y."/>
            <person name="Jogler C."/>
        </authorList>
    </citation>
    <scope>NUCLEOTIDE SEQUENCE [LARGE SCALE GENOMIC DNA]</scope>
    <source>
        <strain evidence="13 14">Enr10</strain>
    </source>
</reference>
<dbReference type="FunFam" id="3.20.20.70:FF:000096">
    <property type="entry name" value="Thiamine-phosphate synthase"/>
    <property type="match status" value="1"/>
</dbReference>
<dbReference type="InterPro" id="IPR034291">
    <property type="entry name" value="TMP_synthase"/>
</dbReference>
<dbReference type="PROSITE" id="PS50007">
    <property type="entry name" value="PIPLC_X_DOMAIN"/>
    <property type="match status" value="1"/>
</dbReference>
<evidence type="ECO:0000256" key="4">
    <source>
        <dbReference type="ARBA" id="ARBA00022723"/>
    </source>
</evidence>
<dbReference type="GO" id="GO:0009228">
    <property type="term" value="P:thiamine biosynthetic process"/>
    <property type="evidence" value="ECO:0007669"/>
    <property type="project" value="UniProtKB-KW"/>
</dbReference>
<dbReference type="HAMAP" id="MF_00097">
    <property type="entry name" value="TMP_synthase"/>
    <property type="match status" value="1"/>
</dbReference>
<gene>
    <name evidence="10 13" type="primary">thiE</name>
    <name evidence="13" type="ORF">Enr10x_58900</name>
</gene>
<evidence type="ECO:0000256" key="12">
    <source>
        <dbReference type="RuleBase" id="RU004253"/>
    </source>
</evidence>
<evidence type="ECO:0000256" key="6">
    <source>
        <dbReference type="ARBA" id="ARBA00022977"/>
    </source>
</evidence>
<accession>A0A517QFX9</accession>
<comment type="function">
    <text evidence="1 10">Condenses 4-methyl-5-(beta-hydroxyethyl)thiazole monophosphate (THZ-P) and 2-methyl-4-amino-5-hydroxymethyl pyrimidine pyrophosphate (HMP-PP) to form thiamine monophosphate (TMP).</text>
</comment>
<dbReference type="EC" id="2.5.1.3" evidence="10"/>
<feature type="binding site" evidence="10">
    <location>
        <position position="382"/>
    </location>
    <ligand>
        <name>Mg(2+)</name>
        <dbReference type="ChEBI" id="CHEBI:18420"/>
    </ligand>
</feature>
<feature type="binding site" evidence="10">
    <location>
        <position position="401"/>
    </location>
    <ligand>
        <name>Mg(2+)</name>
        <dbReference type="ChEBI" id="CHEBI:18420"/>
    </ligand>
</feature>
<dbReference type="RefSeq" id="WP_145115506.1">
    <property type="nucleotide sequence ID" value="NZ_CP036277.1"/>
</dbReference>
<comment type="caution">
    <text evidence="10">Lacks conserved residue(s) required for the propagation of feature annotation.</text>
</comment>
<comment type="catalytic activity">
    <reaction evidence="9 10 11">
        <text>2-[(2R,5Z)-2-carboxy-4-methylthiazol-5(2H)-ylidene]ethyl phosphate + 4-amino-2-methyl-5-(diphosphooxymethyl)pyrimidine + 2 H(+) = thiamine phosphate + CO2 + diphosphate</text>
        <dbReference type="Rhea" id="RHEA:47844"/>
        <dbReference type="ChEBI" id="CHEBI:15378"/>
        <dbReference type="ChEBI" id="CHEBI:16526"/>
        <dbReference type="ChEBI" id="CHEBI:33019"/>
        <dbReference type="ChEBI" id="CHEBI:37575"/>
        <dbReference type="ChEBI" id="CHEBI:57841"/>
        <dbReference type="ChEBI" id="CHEBI:62899"/>
        <dbReference type="EC" id="2.5.1.3"/>
    </reaction>
</comment>
<dbReference type="EMBL" id="CP037421">
    <property type="protein sequence ID" value="QDT30524.1"/>
    <property type="molecule type" value="Genomic_DNA"/>
</dbReference>